<reference evidence="8 9" key="1">
    <citation type="submission" date="2018-06" db="EMBL/GenBank/DDBJ databases">
        <title>Genomic Encyclopedia of Archaeal and Bacterial Type Strains, Phase II (KMG-II): from individual species to whole genera.</title>
        <authorList>
            <person name="Goeker M."/>
        </authorList>
    </citation>
    <scope>NUCLEOTIDE SEQUENCE [LARGE SCALE GENOMIC DNA]</scope>
    <source>
        <strain evidence="8 9">DSM 18774</strain>
    </source>
</reference>
<feature type="transmembrane region" description="Helical" evidence="6">
    <location>
        <begin position="182"/>
        <end position="204"/>
    </location>
</feature>
<dbReference type="PANTHER" id="PTHR12677">
    <property type="entry name" value="GOLGI APPARATUS MEMBRANE PROTEIN TVP38-RELATED"/>
    <property type="match status" value="1"/>
</dbReference>
<feature type="transmembrane region" description="Helical" evidence="6">
    <location>
        <begin position="97"/>
        <end position="115"/>
    </location>
</feature>
<evidence type="ECO:0000256" key="5">
    <source>
        <dbReference type="ARBA" id="ARBA00023136"/>
    </source>
</evidence>
<dbReference type="PANTHER" id="PTHR12677:SF59">
    <property type="entry name" value="GOLGI APPARATUS MEMBRANE PROTEIN TVP38-RELATED"/>
    <property type="match status" value="1"/>
</dbReference>
<gene>
    <name evidence="8" type="ORF">LX76_00077</name>
</gene>
<keyword evidence="2 6" id="KW-1003">Cell membrane</keyword>
<proteinExistence type="inferred from homology"/>
<dbReference type="InterPro" id="IPR015414">
    <property type="entry name" value="TMEM64"/>
</dbReference>
<feature type="transmembrane region" description="Helical" evidence="6">
    <location>
        <begin position="55"/>
        <end position="77"/>
    </location>
</feature>
<comment type="similarity">
    <text evidence="6">Belongs to the TVP38/TMEM64 family.</text>
</comment>
<evidence type="ECO:0000256" key="2">
    <source>
        <dbReference type="ARBA" id="ARBA00022475"/>
    </source>
</evidence>
<evidence type="ECO:0000256" key="4">
    <source>
        <dbReference type="ARBA" id="ARBA00022989"/>
    </source>
</evidence>
<keyword evidence="3 6" id="KW-0812">Transmembrane</keyword>
<evidence type="ECO:0000313" key="8">
    <source>
        <dbReference type="EMBL" id="PZX58575.1"/>
    </source>
</evidence>
<protein>
    <recommendedName>
        <fullName evidence="6">TVP38/TMEM64 family membrane protein</fullName>
    </recommendedName>
</protein>
<feature type="transmembrane region" description="Helical" evidence="6">
    <location>
        <begin position="211"/>
        <end position="236"/>
    </location>
</feature>
<name>A0A2W7S6P6_9RHOB</name>
<comment type="caution">
    <text evidence="8">The sequence shown here is derived from an EMBL/GenBank/DDBJ whole genome shotgun (WGS) entry which is preliminary data.</text>
</comment>
<dbReference type="RefSeq" id="WP_245941215.1">
    <property type="nucleotide sequence ID" value="NZ_QKZS01000001.1"/>
</dbReference>
<sequence length="244" mass="26253">MSETKPSDRPKGGFLSRLPILVILVVAVVGAFLLRDQLSFEALARRHDTLIAFRNAHYFASVAGFMLAYMAVVAFSLPGATVFTLTGGFLFGLFPGVLYNVVAATLGAIGIFLAARTGYGARFASLLQSRGGPVARLQEGLRDNEWSVLFLMRLAPVLPFFLANLIPAFLNVRLSRFAITTFFGIMPGGLVLTSVGTGLGAVLARGEAPDLSILFTPMVLFPILGLAALSALPILIKYFRRREV</sequence>
<dbReference type="InterPro" id="IPR032816">
    <property type="entry name" value="VTT_dom"/>
</dbReference>
<keyword evidence="5 6" id="KW-0472">Membrane</keyword>
<evidence type="ECO:0000256" key="1">
    <source>
        <dbReference type="ARBA" id="ARBA00004651"/>
    </source>
</evidence>
<comment type="subcellular location">
    <subcellularLocation>
        <location evidence="1 6">Cell membrane</location>
        <topology evidence="1 6">Multi-pass membrane protein</topology>
    </subcellularLocation>
</comment>
<feature type="transmembrane region" description="Helical" evidence="6">
    <location>
        <begin position="14"/>
        <end position="34"/>
    </location>
</feature>
<accession>A0A2W7S6P6</accession>
<evidence type="ECO:0000259" key="7">
    <source>
        <dbReference type="Pfam" id="PF09335"/>
    </source>
</evidence>
<keyword evidence="4 6" id="KW-1133">Transmembrane helix</keyword>
<evidence type="ECO:0000313" key="9">
    <source>
        <dbReference type="Proteomes" id="UP000249538"/>
    </source>
</evidence>
<dbReference type="GO" id="GO:0005886">
    <property type="term" value="C:plasma membrane"/>
    <property type="evidence" value="ECO:0007669"/>
    <property type="project" value="UniProtKB-SubCell"/>
</dbReference>
<feature type="domain" description="VTT" evidence="7">
    <location>
        <begin position="80"/>
        <end position="196"/>
    </location>
</feature>
<dbReference type="EMBL" id="QKZS01000001">
    <property type="protein sequence ID" value="PZX58575.1"/>
    <property type="molecule type" value="Genomic_DNA"/>
</dbReference>
<dbReference type="Pfam" id="PF09335">
    <property type="entry name" value="VTT_dom"/>
    <property type="match status" value="1"/>
</dbReference>
<evidence type="ECO:0000256" key="6">
    <source>
        <dbReference type="RuleBase" id="RU366058"/>
    </source>
</evidence>
<dbReference type="AlphaFoldDB" id="A0A2W7S6P6"/>
<organism evidence="8 9">
    <name type="scientific">Cereibacter changlensis</name>
    <dbReference type="NCBI Taxonomy" id="402884"/>
    <lineage>
        <taxon>Bacteria</taxon>
        <taxon>Pseudomonadati</taxon>
        <taxon>Pseudomonadota</taxon>
        <taxon>Alphaproteobacteria</taxon>
        <taxon>Rhodobacterales</taxon>
        <taxon>Paracoccaceae</taxon>
        <taxon>Cereibacter</taxon>
    </lineage>
</organism>
<dbReference type="Proteomes" id="UP000249538">
    <property type="component" value="Unassembled WGS sequence"/>
</dbReference>
<evidence type="ECO:0000256" key="3">
    <source>
        <dbReference type="ARBA" id="ARBA00022692"/>
    </source>
</evidence>